<evidence type="ECO:0000256" key="1">
    <source>
        <dbReference type="SAM" id="MobiDB-lite"/>
    </source>
</evidence>
<comment type="caution">
    <text evidence="2">The sequence shown here is derived from an EMBL/GenBank/DDBJ whole genome shotgun (WGS) entry which is preliminary data.</text>
</comment>
<dbReference type="AlphaFoldDB" id="A0A7J0EH23"/>
<dbReference type="OrthoDB" id="413467at2759"/>
<proteinExistence type="predicted"/>
<accession>A0A7J0EH23</accession>
<organism evidence="2 3">
    <name type="scientific">Actinidia rufa</name>
    <dbReference type="NCBI Taxonomy" id="165716"/>
    <lineage>
        <taxon>Eukaryota</taxon>
        <taxon>Viridiplantae</taxon>
        <taxon>Streptophyta</taxon>
        <taxon>Embryophyta</taxon>
        <taxon>Tracheophyta</taxon>
        <taxon>Spermatophyta</taxon>
        <taxon>Magnoliopsida</taxon>
        <taxon>eudicotyledons</taxon>
        <taxon>Gunneridae</taxon>
        <taxon>Pentapetalae</taxon>
        <taxon>asterids</taxon>
        <taxon>Ericales</taxon>
        <taxon>Actinidiaceae</taxon>
        <taxon>Actinidia</taxon>
    </lineage>
</organism>
<dbReference type="EMBL" id="BJWL01000004">
    <property type="protein sequence ID" value="GFY85778.1"/>
    <property type="molecule type" value="Genomic_DNA"/>
</dbReference>
<dbReference type="Proteomes" id="UP000585474">
    <property type="component" value="Unassembled WGS sequence"/>
</dbReference>
<protein>
    <submittedName>
        <fullName evidence="2">Uncharacterized protein</fullName>
    </submittedName>
</protein>
<sequence length="471" mass="53529">MPYRKPRMKDMEEDEPKDDWTIGQIRQCIGHERGTTIAELTSEFQRKGQRRVQRTRLRKRSKRRVQRRGLKKEVTEVKKRGREEVKKEIPADDGGGQNPEHVRDLYGWQTTRRRVVSKGTVRFCMADGRSMKVTGVRHVSLRCKIRSDEALKLVDEHSEFSRKTGDVAGKRRLMAISIGGKMSRQEELQSDISPVILDPEWYKSAKKYFEKCAEVWPDKSDATSAGCLWKSSEERDRVDERWSHDDLQSNVLCSAPRWGRAGHLSEKVQVLQFGSAFTSVEVELPVEEGQRVSDYVLHILQGSWTRRCKCLTHPSRKMGDTSMTRDRRRWRRGRRPAHLVHVEASSLVSRLEVDKAKGFEVDKPLQALKIVYGLGRGSLGDTLGSPFPSLEGSFDKPLALASKPHASFVPGKARLKIPLEGGEESRARSLGDSKSSREISCKLGSWRGDARGGEPSSKFRLPKLSLQAQQT</sequence>
<feature type="region of interest" description="Disordered" evidence="1">
    <location>
        <begin position="60"/>
        <end position="105"/>
    </location>
</feature>
<feature type="compositionally biased region" description="Basic and acidic residues" evidence="1">
    <location>
        <begin position="71"/>
        <end position="90"/>
    </location>
</feature>
<keyword evidence="3" id="KW-1185">Reference proteome</keyword>
<feature type="region of interest" description="Disordered" evidence="1">
    <location>
        <begin position="420"/>
        <end position="471"/>
    </location>
</feature>
<evidence type="ECO:0000313" key="3">
    <source>
        <dbReference type="Proteomes" id="UP000585474"/>
    </source>
</evidence>
<name>A0A7J0EH23_9ERIC</name>
<feature type="compositionally biased region" description="Basic residues" evidence="1">
    <location>
        <begin position="60"/>
        <end position="70"/>
    </location>
</feature>
<gene>
    <name evidence="2" type="ORF">Acr_04g0005160</name>
</gene>
<reference evidence="2 3" key="1">
    <citation type="submission" date="2019-07" db="EMBL/GenBank/DDBJ databases">
        <title>De Novo Assembly of kiwifruit Actinidia rufa.</title>
        <authorList>
            <person name="Sugita-Konishi S."/>
            <person name="Sato K."/>
            <person name="Mori E."/>
            <person name="Abe Y."/>
            <person name="Kisaki G."/>
            <person name="Hamano K."/>
            <person name="Suezawa K."/>
            <person name="Otani M."/>
            <person name="Fukuda T."/>
            <person name="Manabe T."/>
            <person name="Gomi K."/>
            <person name="Tabuchi M."/>
            <person name="Akimitsu K."/>
            <person name="Kataoka I."/>
        </authorList>
    </citation>
    <scope>NUCLEOTIDE SEQUENCE [LARGE SCALE GENOMIC DNA]</scope>
    <source>
        <strain evidence="3">cv. Fuchu</strain>
    </source>
</reference>
<feature type="compositionally biased region" description="Basic and acidic residues" evidence="1">
    <location>
        <begin position="423"/>
        <end position="440"/>
    </location>
</feature>
<evidence type="ECO:0000313" key="2">
    <source>
        <dbReference type="EMBL" id="GFY85778.1"/>
    </source>
</evidence>